<dbReference type="EMBL" id="BMIR01000002">
    <property type="protein sequence ID" value="GGE32171.1"/>
    <property type="molecule type" value="Genomic_DNA"/>
</dbReference>
<proteinExistence type="predicted"/>
<dbReference type="AlphaFoldDB" id="A0A8J2VMI0"/>
<name>A0A8J2VMI0_9BACL</name>
<evidence type="ECO:0000256" key="1">
    <source>
        <dbReference type="SAM" id="Coils"/>
    </source>
</evidence>
<dbReference type="RefSeq" id="WP_188689601.1">
    <property type="nucleotide sequence ID" value="NZ_BMIR01000002.1"/>
</dbReference>
<dbReference type="InterPro" id="IPR047676">
    <property type="entry name" value="FxLYD_dom"/>
</dbReference>
<comment type="caution">
    <text evidence="2">The sequence shown here is derived from an EMBL/GenBank/DDBJ whole genome shotgun (WGS) entry which is preliminary data.</text>
</comment>
<accession>A0A8J2VMI0</accession>
<feature type="coiled-coil region" evidence="1">
    <location>
        <begin position="166"/>
        <end position="212"/>
    </location>
</feature>
<reference evidence="2" key="2">
    <citation type="submission" date="2020-09" db="EMBL/GenBank/DDBJ databases">
        <authorList>
            <person name="Sun Q."/>
            <person name="Zhou Y."/>
        </authorList>
    </citation>
    <scope>NUCLEOTIDE SEQUENCE</scope>
    <source>
        <strain evidence="2">CGMCC 1.15371</strain>
    </source>
</reference>
<dbReference type="NCBIfam" id="NF038353">
    <property type="entry name" value="FxLYD_dom"/>
    <property type="match status" value="1"/>
</dbReference>
<keyword evidence="3" id="KW-1185">Reference proteome</keyword>
<dbReference type="Proteomes" id="UP000628775">
    <property type="component" value="Unassembled WGS sequence"/>
</dbReference>
<keyword evidence="1" id="KW-0175">Coiled coil</keyword>
<evidence type="ECO:0000313" key="2">
    <source>
        <dbReference type="EMBL" id="GGE32171.1"/>
    </source>
</evidence>
<reference evidence="2" key="1">
    <citation type="journal article" date="2014" name="Int. J. Syst. Evol. Microbiol.">
        <title>Complete genome sequence of Corynebacterium casei LMG S-19264T (=DSM 44701T), isolated from a smear-ripened cheese.</title>
        <authorList>
            <consortium name="US DOE Joint Genome Institute (JGI-PGF)"/>
            <person name="Walter F."/>
            <person name="Albersmeier A."/>
            <person name="Kalinowski J."/>
            <person name="Ruckert C."/>
        </authorList>
    </citation>
    <scope>NUCLEOTIDE SEQUENCE</scope>
    <source>
        <strain evidence="2">CGMCC 1.15371</strain>
    </source>
</reference>
<gene>
    <name evidence="2" type="ORF">GCM10011391_08520</name>
</gene>
<evidence type="ECO:0000313" key="3">
    <source>
        <dbReference type="Proteomes" id="UP000628775"/>
    </source>
</evidence>
<dbReference type="SUPFAM" id="SSF48452">
    <property type="entry name" value="TPR-like"/>
    <property type="match status" value="1"/>
</dbReference>
<organism evidence="2 3">
    <name type="scientific">Pullulanibacillus camelliae</name>
    <dbReference type="NCBI Taxonomy" id="1707096"/>
    <lineage>
        <taxon>Bacteria</taxon>
        <taxon>Bacillati</taxon>
        <taxon>Bacillota</taxon>
        <taxon>Bacilli</taxon>
        <taxon>Bacillales</taxon>
        <taxon>Sporolactobacillaceae</taxon>
        <taxon>Pullulanibacillus</taxon>
    </lineage>
</organism>
<dbReference type="InterPro" id="IPR011990">
    <property type="entry name" value="TPR-like_helical_dom_sf"/>
</dbReference>
<protein>
    <submittedName>
        <fullName evidence="2">Uncharacterized protein</fullName>
    </submittedName>
</protein>
<sequence length="304" mass="34268">MANKGKYQQAQQLFTEALNKRQNFPTAILDKTVVTLALAINKDLTKIDQYNKAQHYEEALAQIDQSENKLESYDGQVIQNLKKRLSTQRVNTMVTQLRQQMKNKQTIDALAPILQKAEDLNVPEAKKIADEVRSQIVEIAYNKASNLLKDNQFSEALKAVTDGLSYDKDNKKLLKLQTTIKNAENAFADAEQQRLEKALAAAEKERQHNKNDAVQLVKVHTKLNDYGDVVVSGTIKSDATVPISMVEVAYTLTDKNGKEVTKNKVYATPDKLYPGDTGHFDYTHMMENKALKVAVTGFTWYVDN</sequence>